<keyword evidence="1" id="KW-0732">Signal</keyword>
<comment type="caution">
    <text evidence="2">The sequence shown here is derived from an EMBL/GenBank/DDBJ whole genome shotgun (WGS) entry which is preliminary data.</text>
</comment>
<proteinExistence type="predicted"/>
<evidence type="ECO:0000313" key="2">
    <source>
        <dbReference type="EMBL" id="MFC6356469.1"/>
    </source>
</evidence>
<evidence type="ECO:0000256" key="1">
    <source>
        <dbReference type="SAM" id="SignalP"/>
    </source>
</evidence>
<evidence type="ECO:0000313" key="3">
    <source>
        <dbReference type="Proteomes" id="UP001596306"/>
    </source>
</evidence>
<dbReference type="EMBL" id="JBHSTP010000002">
    <property type="protein sequence ID" value="MFC6356469.1"/>
    <property type="molecule type" value="Genomic_DNA"/>
</dbReference>
<keyword evidence="3" id="KW-1185">Reference proteome</keyword>
<sequence length="204" mass="21674">MRTMRSERARALLASGVLLASGALLTAAAFTDYDDVTVALDGSHNRFGIVVAGAAGTQWEPTSNSWVQGNPEAYRIALGSGSSHVLSPGGILDLRIAVKNDSPSLAGLIDLDIVDPQPRGQQSDPATGNYLELFDQLLFTVSEGGTVLLDRVPATQPLSFAWSAPLAAGDHRLLDVRIELPDSVDNRWQGASTDVQFQFEAVNS</sequence>
<protein>
    <recommendedName>
        <fullName evidence="4">Ribosomally synthesized peptide with SipW-like signal peptide</fullName>
    </recommendedName>
</protein>
<reference evidence="3" key="1">
    <citation type="journal article" date="2019" name="Int. J. Syst. Evol. Microbiol.">
        <title>The Global Catalogue of Microorganisms (GCM) 10K type strain sequencing project: providing services to taxonomists for standard genome sequencing and annotation.</title>
        <authorList>
            <consortium name="The Broad Institute Genomics Platform"/>
            <consortium name="The Broad Institute Genome Sequencing Center for Infectious Disease"/>
            <person name="Wu L."/>
            <person name="Ma J."/>
        </authorList>
    </citation>
    <scope>NUCLEOTIDE SEQUENCE [LARGE SCALE GENOMIC DNA]</scope>
    <source>
        <strain evidence="3">CCUG 43304</strain>
    </source>
</reference>
<gene>
    <name evidence="2" type="ORF">ACFQB0_10150</name>
</gene>
<dbReference type="Proteomes" id="UP001596306">
    <property type="component" value="Unassembled WGS sequence"/>
</dbReference>
<feature type="signal peptide" evidence="1">
    <location>
        <begin position="1"/>
        <end position="20"/>
    </location>
</feature>
<organism evidence="2 3">
    <name type="scientific">Luethyella okanaganae</name>
    <dbReference type="NCBI Taxonomy" id="69372"/>
    <lineage>
        <taxon>Bacteria</taxon>
        <taxon>Bacillati</taxon>
        <taxon>Actinomycetota</taxon>
        <taxon>Actinomycetes</taxon>
        <taxon>Micrococcales</taxon>
        <taxon>Microbacteriaceae</taxon>
        <taxon>Luethyella</taxon>
    </lineage>
</organism>
<feature type="chain" id="PRO_5047147160" description="Ribosomally synthesized peptide with SipW-like signal peptide" evidence="1">
    <location>
        <begin position="21"/>
        <end position="204"/>
    </location>
</feature>
<evidence type="ECO:0008006" key="4">
    <source>
        <dbReference type="Google" id="ProtNLM"/>
    </source>
</evidence>
<accession>A0ABW1VID4</accession>
<dbReference type="RefSeq" id="WP_386730927.1">
    <property type="nucleotide sequence ID" value="NZ_JBHSTP010000002.1"/>
</dbReference>
<name>A0ABW1VID4_9MICO</name>